<feature type="domain" description="Transposase InsH N-terminal" evidence="1">
    <location>
        <begin position="16"/>
        <end position="111"/>
    </location>
</feature>
<sequence length="184" mass="21266">MQGKKDYQEKLFASFQLSERIPEENFYRRLKGALDLDFLYPLTKGYYGESGQKSIDPVVFFKLCLVGYLENIISDRKLIDHCSMRLDILYFIGYDIDEELPWHSTISRTRQLFPESVFEEVFTRVLALCVEKGMVSGHTQAIDSAPVKANASMDSLELKVPKEDLEAHLHNVRHISAMDKKKLQ</sequence>
<reference evidence="2 3" key="1">
    <citation type="submission" date="2024-01" db="EMBL/GenBank/DDBJ databases">
        <title>Maribacter spp. originated from different algae showed divergent polysaccharides utilization ability.</title>
        <authorList>
            <person name="Wang H."/>
            <person name="Wu Y."/>
        </authorList>
    </citation>
    <scope>NUCLEOTIDE SEQUENCE [LARGE SCALE GENOMIC DNA]</scope>
    <source>
        <strain evidence="2 3">PR1</strain>
    </source>
</reference>
<protein>
    <submittedName>
        <fullName evidence="2">Transposase</fullName>
    </submittedName>
</protein>
<organism evidence="2 3">
    <name type="scientific">Maribacter cobaltidurans</name>
    <dbReference type="NCBI Taxonomy" id="1178778"/>
    <lineage>
        <taxon>Bacteria</taxon>
        <taxon>Pseudomonadati</taxon>
        <taxon>Bacteroidota</taxon>
        <taxon>Flavobacteriia</taxon>
        <taxon>Flavobacteriales</taxon>
        <taxon>Flavobacteriaceae</taxon>
        <taxon>Maribacter</taxon>
    </lineage>
</organism>
<dbReference type="Proteomes" id="UP001356308">
    <property type="component" value="Unassembled WGS sequence"/>
</dbReference>
<name>A0ABU7IRV0_9FLAO</name>
<dbReference type="EMBL" id="JAZDDG010000002">
    <property type="protein sequence ID" value="MEE1975697.1"/>
    <property type="molecule type" value="Genomic_DNA"/>
</dbReference>
<evidence type="ECO:0000259" key="1">
    <source>
        <dbReference type="Pfam" id="PF05598"/>
    </source>
</evidence>
<dbReference type="Pfam" id="PF05598">
    <property type="entry name" value="DUF772"/>
    <property type="match status" value="1"/>
</dbReference>
<proteinExistence type="predicted"/>
<evidence type="ECO:0000313" key="2">
    <source>
        <dbReference type="EMBL" id="MEE1975697.1"/>
    </source>
</evidence>
<dbReference type="InterPro" id="IPR008490">
    <property type="entry name" value="Transposase_InsH_N"/>
</dbReference>
<gene>
    <name evidence="2" type="ORF">V1I91_06430</name>
</gene>
<dbReference type="PANTHER" id="PTHR33408:SF4">
    <property type="entry name" value="TRANSPOSASE DDE DOMAIN-CONTAINING PROTEIN"/>
    <property type="match status" value="1"/>
</dbReference>
<dbReference type="PANTHER" id="PTHR33408">
    <property type="entry name" value="TRANSPOSASE"/>
    <property type="match status" value="1"/>
</dbReference>
<accession>A0ABU7IRV0</accession>
<keyword evidence="3" id="KW-1185">Reference proteome</keyword>
<comment type="caution">
    <text evidence="2">The sequence shown here is derived from an EMBL/GenBank/DDBJ whole genome shotgun (WGS) entry which is preliminary data.</text>
</comment>
<evidence type="ECO:0000313" key="3">
    <source>
        <dbReference type="Proteomes" id="UP001356308"/>
    </source>
</evidence>